<feature type="transmembrane region" description="Helical" evidence="6">
    <location>
        <begin position="77"/>
        <end position="94"/>
    </location>
</feature>
<evidence type="ECO:0000256" key="6">
    <source>
        <dbReference type="SAM" id="Phobius"/>
    </source>
</evidence>
<comment type="subcellular location">
    <subcellularLocation>
        <location evidence="1">Membrane</location>
        <topology evidence="1">Multi-pass membrane protein</topology>
    </subcellularLocation>
</comment>
<feature type="transmembrane region" description="Helical" evidence="6">
    <location>
        <begin position="44"/>
        <end position="65"/>
    </location>
</feature>
<dbReference type="CDD" id="cd15904">
    <property type="entry name" value="TSPO_MBR"/>
    <property type="match status" value="1"/>
</dbReference>
<proteinExistence type="inferred from homology"/>
<sequence length="150" mass="16841">MNRLLVTLLFIAVVLGIGFLIGISNPPGEWYQSLVKPVFNPPNWIFAPVWSALYVMIGFVGARLFLDHPRSSAMRLWLAQLLLNFAWSPMFFGFHQVELALVVILALGVCILLFIAMAMKRDRLSAMLFIPYGVWVAFATLLNGAIMILN</sequence>
<feature type="transmembrane region" description="Helical" evidence="6">
    <location>
        <begin position="100"/>
        <end position="119"/>
    </location>
</feature>
<evidence type="ECO:0000256" key="2">
    <source>
        <dbReference type="ARBA" id="ARBA00007524"/>
    </source>
</evidence>
<evidence type="ECO:0000256" key="1">
    <source>
        <dbReference type="ARBA" id="ARBA00004141"/>
    </source>
</evidence>
<keyword evidence="5 6" id="KW-0472">Membrane</keyword>
<dbReference type="Gene3D" id="1.20.1260.100">
    <property type="entry name" value="TspO/MBR protein"/>
    <property type="match status" value="1"/>
</dbReference>
<keyword evidence="7" id="KW-0418">Kinase</keyword>
<dbReference type="PANTHER" id="PTHR10057:SF0">
    <property type="entry name" value="TRANSLOCATOR PROTEIN"/>
    <property type="match status" value="1"/>
</dbReference>
<dbReference type="Proteomes" id="UP000186143">
    <property type="component" value="Unassembled WGS sequence"/>
</dbReference>
<dbReference type="RefSeq" id="WP_075636657.1">
    <property type="nucleotide sequence ID" value="NZ_MKIO01000040.1"/>
</dbReference>
<keyword evidence="7" id="KW-0808">Transferase</keyword>
<dbReference type="InterPro" id="IPR038330">
    <property type="entry name" value="TspO/MBR-related_sf"/>
</dbReference>
<dbReference type="OrthoDB" id="9795496at2"/>
<organism evidence="7 8">
    <name type="scientific">Xaviernesmea rhizosphaerae</name>
    <dbReference type="NCBI Taxonomy" id="1672749"/>
    <lineage>
        <taxon>Bacteria</taxon>
        <taxon>Pseudomonadati</taxon>
        <taxon>Pseudomonadota</taxon>
        <taxon>Alphaproteobacteria</taxon>
        <taxon>Hyphomicrobiales</taxon>
        <taxon>Rhizobiaceae</taxon>
        <taxon>Rhizobium/Agrobacterium group</taxon>
        <taxon>Xaviernesmea</taxon>
    </lineage>
</organism>
<accession>A0A1Q9AER1</accession>
<dbReference type="GO" id="GO:0016020">
    <property type="term" value="C:membrane"/>
    <property type="evidence" value="ECO:0007669"/>
    <property type="project" value="UniProtKB-SubCell"/>
</dbReference>
<keyword evidence="3 6" id="KW-0812">Transmembrane</keyword>
<dbReference type="AlphaFoldDB" id="A0A1Q9AER1"/>
<reference evidence="7 8" key="1">
    <citation type="submission" date="2016-09" db="EMBL/GenBank/DDBJ databases">
        <title>Rhizobium sp. nov., a novel species isolated from the rice rhizosphere.</title>
        <authorList>
            <person name="Zhao J."/>
            <person name="Zhang X."/>
        </authorList>
    </citation>
    <scope>NUCLEOTIDE SEQUENCE [LARGE SCALE GENOMIC DNA]</scope>
    <source>
        <strain evidence="7 8">MH17</strain>
    </source>
</reference>
<evidence type="ECO:0000256" key="5">
    <source>
        <dbReference type="ARBA" id="ARBA00023136"/>
    </source>
</evidence>
<dbReference type="Pfam" id="PF03073">
    <property type="entry name" value="TspO_MBR"/>
    <property type="match status" value="1"/>
</dbReference>
<evidence type="ECO:0000256" key="3">
    <source>
        <dbReference type="ARBA" id="ARBA00022692"/>
    </source>
</evidence>
<dbReference type="PANTHER" id="PTHR10057">
    <property type="entry name" value="PERIPHERAL-TYPE BENZODIAZEPINE RECEPTOR"/>
    <property type="match status" value="1"/>
</dbReference>
<evidence type="ECO:0000256" key="4">
    <source>
        <dbReference type="ARBA" id="ARBA00022989"/>
    </source>
</evidence>
<comment type="similarity">
    <text evidence="2">Belongs to the TspO/BZRP family.</text>
</comment>
<dbReference type="GO" id="GO:0016301">
    <property type="term" value="F:kinase activity"/>
    <property type="evidence" value="ECO:0007669"/>
    <property type="project" value="UniProtKB-KW"/>
</dbReference>
<dbReference type="InterPro" id="IPR004307">
    <property type="entry name" value="TspO_MBR"/>
</dbReference>
<feature type="transmembrane region" description="Helical" evidence="6">
    <location>
        <begin position="126"/>
        <end position="149"/>
    </location>
</feature>
<dbReference type="FunFam" id="1.20.1260.100:FF:000001">
    <property type="entry name" value="translocator protein 2"/>
    <property type="match status" value="1"/>
</dbReference>
<keyword evidence="4 6" id="KW-1133">Transmembrane helix</keyword>
<name>A0A1Q9AER1_9HYPH</name>
<dbReference type="PIRSF" id="PIRSF005859">
    <property type="entry name" value="PBR"/>
    <property type="match status" value="1"/>
</dbReference>
<evidence type="ECO:0000313" key="8">
    <source>
        <dbReference type="Proteomes" id="UP000186143"/>
    </source>
</evidence>
<dbReference type="EMBL" id="MKIO01000040">
    <property type="protein sequence ID" value="OLP53435.1"/>
    <property type="molecule type" value="Genomic_DNA"/>
</dbReference>
<gene>
    <name evidence="7" type="ORF">BJF92_01415</name>
</gene>
<dbReference type="STRING" id="1672749.BJF92_01415"/>
<dbReference type="GO" id="GO:0033013">
    <property type="term" value="P:tetrapyrrole metabolic process"/>
    <property type="evidence" value="ECO:0007669"/>
    <property type="project" value="UniProtKB-ARBA"/>
</dbReference>
<protein>
    <submittedName>
        <fullName evidence="7">Sensor histidine kinase</fullName>
    </submittedName>
</protein>
<comment type="caution">
    <text evidence="7">The sequence shown here is derived from an EMBL/GenBank/DDBJ whole genome shotgun (WGS) entry which is preliminary data.</text>
</comment>
<evidence type="ECO:0000313" key="7">
    <source>
        <dbReference type="EMBL" id="OLP53435.1"/>
    </source>
</evidence>